<sequence>MKSTPSTKRQALTGADAIRARAVAAITRWLNPGGNAQASSLIWNAVSWPLATASCGYAVWCEVDWLTRQPLPYLLPPLLSAVLATVVRIRVLQRVRVNQSATGREGEGRTTQAGRMRLELSLQALIFLLLDLVILFPFSMRLAAILACLSALANMLSCFFLGESWERAGSAEQRNRLRLLAFPIKV</sequence>
<name>A0A149QS56_9PROT</name>
<feature type="transmembrane region" description="Helical" evidence="1">
    <location>
        <begin position="72"/>
        <end position="91"/>
    </location>
</feature>
<accession>A0A149QS56</accession>
<reference evidence="2 3" key="1">
    <citation type="submission" date="2015-06" db="EMBL/GenBank/DDBJ databases">
        <title>Improved classification and identification of acetic acid bacteria using matrix-assisted laser desorption/ionization time-of-flight mass spectrometry; Gluconobacter nephelii and Gluconobacter uchimurae are later heterotypic synonyms of Gluconobacter japonicus and Gluconobacter oxydans, respectively.</title>
        <authorList>
            <person name="Li L."/>
            <person name="Cleenwerck I."/>
            <person name="De Vuyst L."/>
            <person name="Vandamme P."/>
        </authorList>
    </citation>
    <scope>NUCLEOTIDE SEQUENCE [LARGE SCALE GENOMIC DNA]</scope>
    <source>
        <strain evidence="2 3">LMG 1764</strain>
    </source>
</reference>
<feature type="transmembrane region" description="Helical" evidence="1">
    <location>
        <begin position="118"/>
        <end position="136"/>
    </location>
</feature>
<evidence type="ECO:0000313" key="2">
    <source>
        <dbReference type="EMBL" id="KXV00014.1"/>
    </source>
</evidence>
<dbReference type="RefSeq" id="WP_062497259.1">
    <property type="nucleotide sequence ID" value="NZ_LHZB01000118.1"/>
</dbReference>
<dbReference type="AlphaFoldDB" id="A0A149QS56"/>
<dbReference type="Proteomes" id="UP000075573">
    <property type="component" value="Unassembled WGS sequence"/>
</dbReference>
<protein>
    <submittedName>
        <fullName evidence="2">Uncharacterized protein</fullName>
    </submittedName>
</protein>
<keyword evidence="1" id="KW-1133">Transmembrane helix</keyword>
<proteinExistence type="predicted"/>
<comment type="caution">
    <text evidence="2">The sequence shown here is derived from an EMBL/GenBank/DDBJ whole genome shotgun (WGS) entry which is preliminary data.</text>
</comment>
<organism evidence="2 3">
    <name type="scientific">Gluconobacter potus</name>
    <dbReference type="NCBI Taxonomy" id="2724927"/>
    <lineage>
        <taxon>Bacteria</taxon>
        <taxon>Pseudomonadati</taxon>
        <taxon>Pseudomonadota</taxon>
        <taxon>Alphaproteobacteria</taxon>
        <taxon>Acetobacterales</taxon>
        <taxon>Acetobacteraceae</taxon>
        <taxon>Gluconobacter</taxon>
    </lineage>
</organism>
<evidence type="ECO:0000313" key="3">
    <source>
        <dbReference type="Proteomes" id="UP000075573"/>
    </source>
</evidence>
<dbReference type="PATRIC" id="fig|442.7.peg.3278"/>
<keyword evidence="1" id="KW-0812">Transmembrane</keyword>
<gene>
    <name evidence="2" type="ORF">AD929_12300</name>
</gene>
<evidence type="ECO:0000256" key="1">
    <source>
        <dbReference type="SAM" id="Phobius"/>
    </source>
</evidence>
<dbReference type="EMBL" id="LHZB01000118">
    <property type="protein sequence ID" value="KXV00014.1"/>
    <property type="molecule type" value="Genomic_DNA"/>
</dbReference>
<keyword evidence="1" id="KW-0472">Membrane</keyword>
<feature type="transmembrane region" description="Helical" evidence="1">
    <location>
        <begin position="142"/>
        <end position="162"/>
    </location>
</feature>
<feature type="transmembrane region" description="Helical" evidence="1">
    <location>
        <begin position="41"/>
        <end position="60"/>
    </location>
</feature>